<dbReference type="SUPFAM" id="SSF118352">
    <property type="entry name" value="HSP33 redox switch-like"/>
    <property type="match status" value="1"/>
</dbReference>
<dbReference type="GO" id="GO:0005737">
    <property type="term" value="C:cytoplasm"/>
    <property type="evidence" value="ECO:0007669"/>
    <property type="project" value="InterPro"/>
</dbReference>
<dbReference type="CDD" id="cd00498">
    <property type="entry name" value="Hsp33"/>
    <property type="match status" value="1"/>
</dbReference>
<dbReference type="EMBL" id="VJND01000003">
    <property type="protein sequence ID" value="TSE26502.1"/>
    <property type="molecule type" value="Genomic_DNA"/>
</dbReference>
<evidence type="ECO:0000256" key="1">
    <source>
        <dbReference type="ARBA" id="ARBA00022490"/>
    </source>
</evidence>
<comment type="caution">
    <text evidence="6">The sequence shown here is derived from an EMBL/GenBank/DDBJ whole genome shotgun (WGS) entry which is preliminary data.</text>
</comment>
<evidence type="ECO:0000256" key="4">
    <source>
        <dbReference type="ARBA" id="ARBA00023186"/>
    </source>
</evidence>
<dbReference type="PANTHER" id="PTHR30111">
    <property type="entry name" value="33 KDA CHAPERONIN"/>
    <property type="match status" value="1"/>
</dbReference>
<evidence type="ECO:0000256" key="3">
    <source>
        <dbReference type="ARBA" id="ARBA00023157"/>
    </source>
</evidence>
<dbReference type="GO" id="GO:0051082">
    <property type="term" value="F:unfolded protein binding"/>
    <property type="evidence" value="ECO:0007669"/>
    <property type="project" value="InterPro"/>
</dbReference>
<protein>
    <submittedName>
        <fullName evidence="6">33 kDa chaperonin</fullName>
    </submittedName>
</protein>
<name>A0A554WSD9_9BURK</name>
<reference evidence="6 7" key="1">
    <citation type="submission" date="2019-07" db="EMBL/GenBank/DDBJ databases">
        <title>Tepidimonas sediminis YIM 72259 draft genome.</title>
        <authorList>
            <person name="Da Costa M.S."/>
            <person name="Froufe H.J.C."/>
            <person name="Egas C."/>
            <person name="Albuquerque L."/>
        </authorList>
    </citation>
    <scope>NUCLEOTIDE SEQUENCE [LARGE SCALE GENOMIC DNA]</scope>
    <source>
        <strain evidence="6 7">YIM 72259</strain>
    </source>
</reference>
<dbReference type="InterPro" id="IPR023212">
    <property type="entry name" value="Hsp33_helix_hairpin_bin_dom_sf"/>
</dbReference>
<dbReference type="AlphaFoldDB" id="A0A554WSD9"/>
<dbReference type="Pfam" id="PF01430">
    <property type="entry name" value="HSP33"/>
    <property type="match status" value="1"/>
</dbReference>
<gene>
    <name evidence="6" type="primary">hslO</name>
    <name evidence="6" type="ORF">Tsedi_00806</name>
</gene>
<proteinExistence type="predicted"/>
<evidence type="ECO:0000313" key="7">
    <source>
        <dbReference type="Proteomes" id="UP000320225"/>
    </source>
</evidence>
<organism evidence="6 7">
    <name type="scientific">Tepidimonas sediminis</name>
    <dbReference type="NCBI Taxonomy" id="2588941"/>
    <lineage>
        <taxon>Bacteria</taxon>
        <taxon>Pseudomonadati</taxon>
        <taxon>Pseudomonadota</taxon>
        <taxon>Betaproteobacteria</taxon>
        <taxon>Burkholderiales</taxon>
        <taxon>Tepidimonas</taxon>
    </lineage>
</organism>
<keyword evidence="4" id="KW-0143">Chaperone</keyword>
<evidence type="ECO:0000256" key="5">
    <source>
        <dbReference type="ARBA" id="ARBA00023284"/>
    </source>
</evidence>
<accession>A0A554WSD9</accession>
<dbReference type="InterPro" id="IPR000397">
    <property type="entry name" value="Heat_shock_Hsp33"/>
</dbReference>
<dbReference type="InterPro" id="IPR016154">
    <property type="entry name" value="Heat_shock_Hsp33_C"/>
</dbReference>
<dbReference type="GO" id="GO:0042026">
    <property type="term" value="P:protein refolding"/>
    <property type="evidence" value="ECO:0007669"/>
    <property type="project" value="TreeGrafter"/>
</dbReference>
<dbReference type="InterPro" id="IPR016153">
    <property type="entry name" value="Heat_shock_Hsp33_N"/>
</dbReference>
<dbReference type="Gene3D" id="1.10.287.480">
    <property type="entry name" value="helix hairpin bin"/>
    <property type="match status" value="1"/>
</dbReference>
<dbReference type="SUPFAM" id="SSF64397">
    <property type="entry name" value="Hsp33 domain"/>
    <property type="match status" value="1"/>
</dbReference>
<dbReference type="Gene3D" id="3.55.30.10">
    <property type="entry name" value="Hsp33 domain"/>
    <property type="match status" value="1"/>
</dbReference>
<evidence type="ECO:0000313" key="6">
    <source>
        <dbReference type="EMBL" id="TSE26502.1"/>
    </source>
</evidence>
<keyword evidence="1" id="KW-0963">Cytoplasm</keyword>
<evidence type="ECO:0000256" key="2">
    <source>
        <dbReference type="ARBA" id="ARBA00022833"/>
    </source>
</evidence>
<dbReference type="PIRSF" id="PIRSF005261">
    <property type="entry name" value="Heat_shock_Hsp33"/>
    <property type="match status" value="1"/>
</dbReference>
<keyword evidence="3" id="KW-1015">Disulfide bond</keyword>
<dbReference type="GO" id="GO:0044183">
    <property type="term" value="F:protein folding chaperone"/>
    <property type="evidence" value="ECO:0007669"/>
    <property type="project" value="TreeGrafter"/>
</dbReference>
<dbReference type="Proteomes" id="UP000320225">
    <property type="component" value="Unassembled WGS sequence"/>
</dbReference>
<keyword evidence="5" id="KW-0676">Redox-active center</keyword>
<keyword evidence="7" id="KW-1185">Reference proteome</keyword>
<dbReference type="Gene3D" id="3.90.1280.10">
    <property type="entry name" value="HSP33 redox switch-like"/>
    <property type="match status" value="1"/>
</dbReference>
<keyword evidence="2" id="KW-0862">Zinc</keyword>
<dbReference type="PANTHER" id="PTHR30111:SF1">
    <property type="entry name" value="33 KDA CHAPERONIN"/>
    <property type="match status" value="1"/>
</dbReference>
<sequence>MAGTARVSELQRFLFDGVPVRGALVRLTGDWQALLRRRQASGGYPPAVTALLGEMTAAAVLLHTSIKFAGTLVLQILGDGPVKVAVAEVQPDLAFRATATVIGTVAPDAPLADMVNVLGQGRCAITLDPRQTSPSLKPYQGVVPLVDAAGRKLPRLADMLEHYMRQSEQLDTRLVLAADERTAAGLLIQRMPATGEANLAGTAAVTAEGDALDANEDFRRLALLAASLKPEELLTLDGDTILHRLFWQERLLRLVPQGPTAQPHFACTCSRERVAAMLRGLGVAEVEAILAEQGEVDVACEFCGQRYRFDPVDAARLFLEPAQQSPGSDQLQ</sequence>